<proteinExistence type="predicted"/>
<protein>
    <submittedName>
        <fullName evidence="4">Testis-expressed protein 9-like</fullName>
    </submittedName>
</protein>
<dbReference type="Proteomes" id="UP001652626">
    <property type="component" value="Chromosome 28"/>
</dbReference>
<organism evidence="3 4">
    <name type="scientific">Vanessa tameamea</name>
    <name type="common">Kamehameha butterfly</name>
    <dbReference type="NCBI Taxonomy" id="334116"/>
    <lineage>
        <taxon>Eukaryota</taxon>
        <taxon>Metazoa</taxon>
        <taxon>Ecdysozoa</taxon>
        <taxon>Arthropoda</taxon>
        <taxon>Hexapoda</taxon>
        <taxon>Insecta</taxon>
        <taxon>Pterygota</taxon>
        <taxon>Neoptera</taxon>
        <taxon>Endopterygota</taxon>
        <taxon>Lepidoptera</taxon>
        <taxon>Glossata</taxon>
        <taxon>Ditrysia</taxon>
        <taxon>Papilionoidea</taxon>
        <taxon>Nymphalidae</taxon>
        <taxon>Nymphalinae</taxon>
        <taxon>Vanessa</taxon>
    </lineage>
</organism>
<accession>A0A8B8HYE7</accession>
<gene>
    <name evidence="4" type="primary">LOC113395380</name>
</gene>
<evidence type="ECO:0000256" key="2">
    <source>
        <dbReference type="SAM" id="MobiDB-lite"/>
    </source>
</evidence>
<dbReference type="SUPFAM" id="SSF57997">
    <property type="entry name" value="Tropomyosin"/>
    <property type="match status" value="1"/>
</dbReference>
<dbReference type="OMA" id="QISCEYY"/>
<dbReference type="GeneID" id="113395380"/>
<name>A0A8B8HYE7_VANTA</name>
<evidence type="ECO:0000313" key="3">
    <source>
        <dbReference type="Proteomes" id="UP001652626"/>
    </source>
</evidence>
<evidence type="ECO:0000256" key="1">
    <source>
        <dbReference type="SAM" id="Coils"/>
    </source>
</evidence>
<feature type="coiled-coil region" evidence="1">
    <location>
        <begin position="6"/>
        <end position="37"/>
    </location>
</feature>
<feature type="coiled-coil region" evidence="1">
    <location>
        <begin position="265"/>
        <end position="292"/>
    </location>
</feature>
<dbReference type="RefSeq" id="XP_026488766.2">
    <property type="nucleotide sequence ID" value="XM_026632981.2"/>
</dbReference>
<feature type="coiled-coil region" evidence="1">
    <location>
        <begin position="167"/>
        <end position="222"/>
    </location>
</feature>
<feature type="compositionally biased region" description="Basic residues" evidence="2">
    <location>
        <begin position="79"/>
        <end position="89"/>
    </location>
</feature>
<keyword evidence="3" id="KW-1185">Reference proteome</keyword>
<feature type="region of interest" description="Disordered" evidence="2">
    <location>
        <begin position="76"/>
        <end position="114"/>
    </location>
</feature>
<sequence>MDSLDLVARENEFKKLNKQLEKKTESLMKEIEQVMQKQDIFSEFSHNLTLSPAHRKTNKHCCEVQKVSIESKEIVNNTKKNRPPSKNKPKIISNLEPKDDTNFENGTVENTQESDKTRGKPCCCLLSYNKKIDNDMEFLYAFVSVSVKDKILPESFVKDKVTTENVCKFLSAKVKLMQEQIDKLQSTINKKIKQCEGHMTHIAELESERLTLRNRANILKSETSDMKAKYAVIQNRLDEKDRLYKEQRSDSDRQTSELKHLRSKTVNLEARCASQEELISNLKRQVETAKLSEKDFRDSTRSLATSHQNSITRLEGKIKILSTHIDKQTSLIENLKKQNALLLTEGAVKALETEYCEFLNQDL</sequence>
<evidence type="ECO:0000313" key="4">
    <source>
        <dbReference type="RefSeq" id="XP_026488766.2"/>
    </source>
</evidence>
<dbReference type="Gene3D" id="1.10.287.1490">
    <property type="match status" value="1"/>
</dbReference>
<reference evidence="4" key="1">
    <citation type="submission" date="2025-08" db="UniProtKB">
        <authorList>
            <consortium name="RefSeq"/>
        </authorList>
    </citation>
    <scope>IDENTIFICATION</scope>
    <source>
        <tissue evidence="4">Whole body</tissue>
    </source>
</reference>
<dbReference type="AlphaFoldDB" id="A0A8B8HYE7"/>
<keyword evidence="1" id="KW-0175">Coiled coil</keyword>
<dbReference type="OrthoDB" id="269872at2759"/>